<evidence type="ECO:0000313" key="1">
    <source>
        <dbReference type="EMBL" id="MFC5531559.1"/>
    </source>
</evidence>
<sequence length="55" mass="6058">MSTEEPLKDSIHEGKDVYDMDIDRMINEGLGGGNVTLQNGLITESSTDWMEADTP</sequence>
<comment type="caution">
    <text evidence="1">The sequence shown here is derived from an EMBL/GenBank/DDBJ whole genome shotgun (WGS) entry which is preliminary data.</text>
</comment>
<evidence type="ECO:0008006" key="3">
    <source>
        <dbReference type="Google" id="ProtNLM"/>
    </source>
</evidence>
<keyword evidence="2" id="KW-1185">Reference proteome</keyword>
<protein>
    <recommendedName>
        <fullName evidence="3">Benenodin family lasso peptide</fullName>
    </recommendedName>
</protein>
<dbReference type="EMBL" id="JBHSNC010000055">
    <property type="protein sequence ID" value="MFC5531559.1"/>
    <property type="molecule type" value="Genomic_DNA"/>
</dbReference>
<gene>
    <name evidence="1" type="ORF">ACFPQ4_19235</name>
</gene>
<proteinExistence type="predicted"/>
<dbReference type="Proteomes" id="UP001596108">
    <property type="component" value="Unassembled WGS sequence"/>
</dbReference>
<dbReference type="RefSeq" id="WP_378113520.1">
    <property type="nucleotide sequence ID" value="NZ_JBHSNC010000055.1"/>
</dbReference>
<accession>A0ABW0R4Y6</accession>
<organism evidence="1 2">
    <name type="scientific">Cohnella yongneupensis</name>
    <dbReference type="NCBI Taxonomy" id="425006"/>
    <lineage>
        <taxon>Bacteria</taxon>
        <taxon>Bacillati</taxon>
        <taxon>Bacillota</taxon>
        <taxon>Bacilli</taxon>
        <taxon>Bacillales</taxon>
        <taxon>Paenibacillaceae</taxon>
        <taxon>Cohnella</taxon>
    </lineage>
</organism>
<name>A0ABW0R4Y6_9BACL</name>
<reference evidence="2" key="1">
    <citation type="journal article" date="2019" name="Int. J. Syst. Evol. Microbiol.">
        <title>The Global Catalogue of Microorganisms (GCM) 10K type strain sequencing project: providing services to taxonomists for standard genome sequencing and annotation.</title>
        <authorList>
            <consortium name="The Broad Institute Genomics Platform"/>
            <consortium name="The Broad Institute Genome Sequencing Center for Infectious Disease"/>
            <person name="Wu L."/>
            <person name="Ma J."/>
        </authorList>
    </citation>
    <scope>NUCLEOTIDE SEQUENCE [LARGE SCALE GENOMIC DNA]</scope>
    <source>
        <strain evidence="2">CGMCC 1.18578</strain>
    </source>
</reference>
<evidence type="ECO:0000313" key="2">
    <source>
        <dbReference type="Proteomes" id="UP001596108"/>
    </source>
</evidence>